<dbReference type="SUPFAM" id="SSF69318">
    <property type="entry name" value="Integrin alpha N-terminal domain"/>
    <property type="match status" value="1"/>
</dbReference>
<feature type="compositionally biased region" description="Low complexity" evidence="1">
    <location>
        <begin position="173"/>
        <end position="192"/>
    </location>
</feature>
<gene>
    <name evidence="2" type="ORF">AURANDRAFT_69135</name>
</gene>
<proteinExistence type="predicted"/>
<feature type="non-terminal residue" evidence="2">
    <location>
        <position position="1"/>
    </location>
</feature>
<dbReference type="AlphaFoldDB" id="F0YRU3"/>
<dbReference type="Proteomes" id="UP000002729">
    <property type="component" value="Unassembled WGS sequence"/>
</dbReference>
<feature type="compositionally biased region" description="Acidic residues" evidence="1">
    <location>
        <begin position="232"/>
        <end position="247"/>
    </location>
</feature>
<dbReference type="RefSeq" id="XP_009043135.1">
    <property type="nucleotide sequence ID" value="XM_009044887.1"/>
</dbReference>
<reference evidence="2 3" key="1">
    <citation type="journal article" date="2011" name="Proc. Natl. Acad. Sci. U.S.A.">
        <title>Niche of harmful alga Aureococcus anophagefferens revealed through ecogenomics.</title>
        <authorList>
            <person name="Gobler C.J."/>
            <person name="Berry D.L."/>
            <person name="Dyhrman S.T."/>
            <person name="Wilhelm S.W."/>
            <person name="Salamov A."/>
            <person name="Lobanov A.V."/>
            <person name="Zhang Y."/>
            <person name="Collier J.L."/>
            <person name="Wurch L.L."/>
            <person name="Kustka A.B."/>
            <person name="Dill B.D."/>
            <person name="Shah M."/>
            <person name="VerBerkmoes N.C."/>
            <person name="Kuo A."/>
            <person name="Terry A."/>
            <person name="Pangilinan J."/>
            <person name="Lindquist E.A."/>
            <person name="Lucas S."/>
            <person name="Paulsen I.T."/>
            <person name="Hattenrath-Lehmann T.K."/>
            <person name="Talmage S.C."/>
            <person name="Walker E.A."/>
            <person name="Koch F."/>
            <person name="Burson A.M."/>
            <person name="Marcoval M.A."/>
            <person name="Tang Y.Z."/>
            <person name="Lecleir G.R."/>
            <person name="Coyne K.J."/>
            <person name="Berg G.M."/>
            <person name="Bertrand E.M."/>
            <person name="Saito M.A."/>
            <person name="Gladyshev V.N."/>
            <person name="Grigoriev I.V."/>
        </authorList>
    </citation>
    <scope>NUCLEOTIDE SEQUENCE [LARGE SCALE GENOMIC DNA]</scope>
    <source>
        <strain evidence="3">CCMP 1984</strain>
    </source>
</reference>
<organism evidence="3">
    <name type="scientific">Aureococcus anophagefferens</name>
    <name type="common">Harmful bloom alga</name>
    <dbReference type="NCBI Taxonomy" id="44056"/>
    <lineage>
        <taxon>Eukaryota</taxon>
        <taxon>Sar</taxon>
        <taxon>Stramenopiles</taxon>
        <taxon>Ochrophyta</taxon>
        <taxon>Pelagophyceae</taxon>
        <taxon>Pelagomonadales</taxon>
        <taxon>Pelagomonadaceae</taxon>
        <taxon>Aureococcus</taxon>
    </lineage>
</organism>
<feature type="compositionally biased region" description="Basic and acidic residues" evidence="1">
    <location>
        <begin position="277"/>
        <end position="286"/>
    </location>
</feature>
<dbReference type="InParanoid" id="F0YRU3"/>
<evidence type="ECO:0000256" key="1">
    <source>
        <dbReference type="SAM" id="MobiDB-lite"/>
    </source>
</evidence>
<dbReference type="EMBL" id="GL833751">
    <property type="protein sequence ID" value="EGB02166.1"/>
    <property type="molecule type" value="Genomic_DNA"/>
</dbReference>
<dbReference type="KEGG" id="aaf:AURANDRAFT_69135"/>
<feature type="non-terminal residue" evidence="2">
    <location>
        <position position="354"/>
    </location>
</feature>
<sequence length="354" mass="36914">VALALYTDDAVAWYENDGAMSFAEHVVADGKDGPAFVFGEDVDGDGDVDVLTAASKDDTLLWYENVHADDAAEPGAQRGTVGRAVDASERRAERVSDGRSELGAVGGTELSAVPKSHGDSHGVAVGRAVDEPYGEFYLPLPTYRKYIRDINEATWRSLKVDEGRGDEGDTLLPAAAPSAAAATSAAPSAATPKPKPKPKRRGWFFGRLRATKAKKKNVGAPNRVEDATGLEGEGDVDEGEGDVDEGERDGSASAAPSLLGRVGRLLKSAWATTRRASTDGVDKGEGSVEGSFGDTGDVGDGRPAKLIDPKPIVAVIEAAFPGVVEARDGVVYGLGDGGNERKEIDESHVDAPVS</sequence>
<feature type="compositionally biased region" description="Basic and acidic residues" evidence="1">
    <location>
        <begin position="86"/>
        <end position="100"/>
    </location>
</feature>
<evidence type="ECO:0000313" key="3">
    <source>
        <dbReference type="Proteomes" id="UP000002729"/>
    </source>
</evidence>
<keyword evidence="3" id="KW-1185">Reference proteome</keyword>
<accession>F0YRU3</accession>
<dbReference type="PANTHER" id="PTHR44103">
    <property type="entry name" value="PROPROTEIN CONVERTASE P"/>
    <property type="match status" value="1"/>
</dbReference>
<dbReference type="PANTHER" id="PTHR44103:SF1">
    <property type="entry name" value="PROPROTEIN CONVERTASE P"/>
    <property type="match status" value="1"/>
</dbReference>
<dbReference type="InterPro" id="IPR028994">
    <property type="entry name" value="Integrin_alpha_N"/>
</dbReference>
<dbReference type="GeneID" id="20227263"/>
<feature type="region of interest" description="Disordered" evidence="1">
    <location>
        <begin position="162"/>
        <end position="257"/>
    </location>
</feature>
<name>F0YRU3_AURAN</name>
<feature type="region of interest" description="Disordered" evidence="1">
    <location>
        <begin position="277"/>
        <end position="303"/>
    </location>
</feature>
<protein>
    <submittedName>
        <fullName evidence="2">Uncharacterized protein</fullName>
    </submittedName>
</protein>
<feature type="region of interest" description="Disordered" evidence="1">
    <location>
        <begin position="73"/>
        <end position="123"/>
    </location>
</feature>
<evidence type="ECO:0000313" key="2">
    <source>
        <dbReference type="EMBL" id="EGB02166.1"/>
    </source>
</evidence>